<proteinExistence type="predicted"/>
<name>A0ABW0PZJ3_9HYPH</name>
<feature type="compositionally biased region" description="Low complexity" evidence="1">
    <location>
        <begin position="7"/>
        <end position="17"/>
    </location>
</feature>
<dbReference type="SUPFAM" id="SSF54427">
    <property type="entry name" value="NTF2-like"/>
    <property type="match status" value="1"/>
</dbReference>
<keyword evidence="4" id="KW-1185">Reference proteome</keyword>
<dbReference type="Gene3D" id="3.10.450.50">
    <property type="match status" value="1"/>
</dbReference>
<dbReference type="InterPro" id="IPR027843">
    <property type="entry name" value="DUF4440"/>
</dbReference>
<protein>
    <submittedName>
        <fullName evidence="3">Nuclear transport factor 2 family protein</fullName>
    </submittedName>
</protein>
<sequence length="138" mass="15404">MEETRMATTSTSAASSSQADSLRETERGRLRALVAADIEGAKKLHAPDFQLIPPIGAPLSRDEYLGAIATGQIRYLTWDPNEIAVRLYEGAAILRYCARLEVVFGGHKVPLSEYWHTDAYEHRDGQWMVVWSQATAVR</sequence>
<feature type="region of interest" description="Disordered" evidence="1">
    <location>
        <begin position="1"/>
        <end position="25"/>
    </location>
</feature>
<evidence type="ECO:0000313" key="4">
    <source>
        <dbReference type="Proteomes" id="UP001596150"/>
    </source>
</evidence>
<dbReference type="Pfam" id="PF14534">
    <property type="entry name" value="DUF4440"/>
    <property type="match status" value="1"/>
</dbReference>
<evidence type="ECO:0000256" key="1">
    <source>
        <dbReference type="SAM" id="MobiDB-lite"/>
    </source>
</evidence>
<evidence type="ECO:0000313" key="3">
    <source>
        <dbReference type="EMBL" id="MFC5517890.1"/>
    </source>
</evidence>
<evidence type="ECO:0000259" key="2">
    <source>
        <dbReference type="Pfam" id="PF14534"/>
    </source>
</evidence>
<dbReference type="Proteomes" id="UP001596150">
    <property type="component" value="Unassembled WGS sequence"/>
</dbReference>
<comment type="caution">
    <text evidence="3">The sequence shown here is derived from an EMBL/GenBank/DDBJ whole genome shotgun (WGS) entry which is preliminary data.</text>
</comment>
<gene>
    <name evidence="3" type="ORF">ACFPP9_19075</name>
</gene>
<dbReference type="RefSeq" id="WP_323180695.1">
    <property type="nucleotide sequence ID" value="NZ_JAPKNH010000007.1"/>
</dbReference>
<dbReference type="InterPro" id="IPR032710">
    <property type="entry name" value="NTF2-like_dom_sf"/>
</dbReference>
<organism evidence="3 4">
    <name type="scientific">Kaistia terrae</name>
    <dbReference type="NCBI Taxonomy" id="537017"/>
    <lineage>
        <taxon>Bacteria</taxon>
        <taxon>Pseudomonadati</taxon>
        <taxon>Pseudomonadota</taxon>
        <taxon>Alphaproteobacteria</taxon>
        <taxon>Hyphomicrobiales</taxon>
        <taxon>Kaistiaceae</taxon>
        <taxon>Kaistia</taxon>
    </lineage>
</organism>
<reference evidence="4" key="1">
    <citation type="journal article" date="2019" name="Int. J. Syst. Evol. Microbiol.">
        <title>The Global Catalogue of Microorganisms (GCM) 10K type strain sequencing project: providing services to taxonomists for standard genome sequencing and annotation.</title>
        <authorList>
            <consortium name="The Broad Institute Genomics Platform"/>
            <consortium name="The Broad Institute Genome Sequencing Center for Infectious Disease"/>
            <person name="Wu L."/>
            <person name="Ma J."/>
        </authorList>
    </citation>
    <scope>NUCLEOTIDE SEQUENCE [LARGE SCALE GENOMIC DNA]</scope>
    <source>
        <strain evidence="4">KACC 12633</strain>
    </source>
</reference>
<dbReference type="EMBL" id="JBHSML010000012">
    <property type="protein sequence ID" value="MFC5517890.1"/>
    <property type="molecule type" value="Genomic_DNA"/>
</dbReference>
<feature type="domain" description="DUF4440" evidence="2">
    <location>
        <begin position="22"/>
        <end position="129"/>
    </location>
</feature>
<accession>A0ABW0PZJ3</accession>